<accession>A0ABY4E0B5</accession>
<dbReference type="InterPro" id="IPR023346">
    <property type="entry name" value="Lysozyme-like_dom_sf"/>
</dbReference>
<evidence type="ECO:0008006" key="4">
    <source>
        <dbReference type="Google" id="ProtNLM"/>
    </source>
</evidence>
<dbReference type="Gene3D" id="1.10.530.10">
    <property type="match status" value="1"/>
</dbReference>
<feature type="region of interest" description="Disordered" evidence="1">
    <location>
        <begin position="664"/>
        <end position="688"/>
    </location>
</feature>
<dbReference type="Proteomes" id="UP000832011">
    <property type="component" value="Chromosome"/>
</dbReference>
<proteinExistence type="predicted"/>
<protein>
    <recommendedName>
        <fullName evidence="4">Phage tail lysozyme domain-containing protein</fullName>
    </recommendedName>
</protein>
<keyword evidence="3" id="KW-1185">Reference proteome</keyword>
<dbReference type="EMBL" id="CP091511">
    <property type="protein sequence ID" value="UOO89185.1"/>
    <property type="molecule type" value="Genomic_DNA"/>
</dbReference>
<evidence type="ECO:0000313" key="3">
    <source>
        <dbReference type="Proteomes" id="UP000832011"/>
    </source>
</evidence>
<evidence type="ECO:0000256" key="1">
    <source>
        <dbReference type="SAM" id="MobiDB-lite"/>
    </source>
</evidence>
<feature type="region of interest" description="Disordered" evidence="1">
    <location>
        <begin position="64"/>
        <end position="100"/>
    </location>
</feature>
<organism evidence="2 3">
    <name type="scientific">Vitreoscilla massiliensis</name>
    <dbReference type="NCBI Taxonomy" id="1689272"/>
    <lineage>
        <taxon>Bacteria</taxon>
        <taxon>Pseudomonadati</taxon>
        <taxon>Pseudomonadota</taxon>
        <taxon>Betaproteobacteria</taxon>
        <taxon>Neisseriales</taxon>
        <taxon>Neisseriaceae</taxon>
        <taxon>Vitreoscilla</taxon>
    </lineage>
</organism>
<feature type="region of interest" description="Disordered" evidence="1">
    <location>
        <begin position="915"/>
        <end position="934"/>
    </location>
</feature>
<sequence length="1008" mass="106181">MANSISLSHDDNGFLVGKKFDRSQFDLKLKETLTNTKAILKKLDGRRIGNRILVSGHIAVDGDVKQSSQVAPKRRVVTSPPPSAQKASSTGHGGNKNTTKRIVLGQKPIAKPVMPMIVSSHKGVTVKGRKSQSSASNIGKEAMDARAAKQLALRQERAQQKISLDDAKEQRTQTDLLETIAKNIGKGGGKDSGGLLSKLLPSIPFLSKIPKMLGGGLIGGLFKFGKKLIPGLGSPNKVSRLGGYAKSFSESKFGKMVGLSKGGFLSGLIGGKGGTGLLGKLGKVKGLGVLGLGLTALESANVENSEMDRGDKNKQHLKNGVSLAGALTGGAAGMKVGAVVGSIIPGAGTGVGAILGGIVGSLAGAGVADYAMDALDDAIDPKLSKKMLGSWDGFVSTAKQGMSTLWKEMPKPIQDAGNYVAEKYEKAQKVITTVKEGVADSVGTVAGGVRNNVNDSAVGKAVNNAVEGAKKLVGIGGGGQSAEKLEGKLISSGLLANNGTKVNKKLLRKNVPESVSGGLAHAGTYAAAIDSIDSDVQKFTAFQDSYHINANAGSYHNKGLAFDVTYKNAKGGSGIATINNVNAKRFQPKADAIKARMKAAGLKEGTDFKVTNEYDPKNRVGHSTGGHIHVEIRNKEAAAKYAAFNSGKNSAEKVDGNIGLIPQDSQLQRNNDAARRGGSPSSYVPSTVGLIPQDSQLQKNNDAARRSGNSVYVPSTVNMVSGASASKSNSTNYEFSFGADVDNYIKEASKKYGIDEETLRGFIKMEAGWTGKMSPTGAIGTGQFIKSTWNSLANRKDGQEIGMTEINSSNFRKKNDPRYNKKVNTLATGLLASDNAKILVKAGLPVTGENLYMLHNIGPGVIPALKGSDNISKSTRLAMKNNGMKENESPVQFTRRQKNIFQSHFTTANKLKNTQERKPVAKQNFSPSSTLSKEKQIRVTSEINKVKQNVSIANSQIPEIPITSLKNRSMKISSNNTIDNINENIAHLPSRQLSQKTIAYAASGGTTG</sequence>
<dbReference type="RefSeq" id="WP_058356887.1">
    <property type="nucleotide sequence ID" value="NZ_CABKVG010000010.1"/>
</dbReference>
<evidence type="ECO:0000313" key="2">
    <source>
        <dbReference type="EMBL" id="UOO89185.1"/>
    </source>
</evidence>
<gene>
    <name evidence="2" type="ORF">LVJ82_17340</name>
</gene>
<dbReference type="SUPFAM" id="SSF53955">
    <property type="entry name" value="Lysozyme-like"/>
    <property type="match status" value="1"/>
</dbReference>
<reference evidence="2 3" key="1">
    <citation type="journal article" date="2022" name="Res Sq">
        <title>Evolution of multicellular longitudinally dividing oral cavity symbionts (Neisseriaceae).</title>
        <authorList>
            <person name="Nyongesa S."/>
            <person name="Weber P."/>
            <person name="Bernet E."/>
            <person name="Pullido F."/>
            <person name="Nieckarz M."/>
            <person name="Delaby M."/>
            <person name="Nieves C."/>
            <person name="Viehboeck T."/>
            <person name="Krause N."/>
            <person name="Rivera-Millot A."/>
            <person name="Nakamura A."/>
            <person name="Vischer N."/>
            <person name="VanNieuwenhze M."/>
            <person name="Brun Y."/>
            <person name="Cava F."/>
            <person name="Bulgheresi S."/>
            <person name="Veyrier F."/>
        </authorList>
    </citation>
    <scope>NUCLEOTIDE SEQUENCE [LARGE SCALE GENOMIC DNA]</scope>
    <source>
        <strain evidence="2 3">SN4</strain>
    </source>
</reference>
<name>A0ABY4E0B5_9NEIS</name>